<dbReference type="InterPro" id="IPR004158">
    <property type="entry name" value="DUF247_pln"/>
</dbReference>
<sequence>MKEMLNNLERPISTDCCIYRVPYHLRKLNEESYTPKVVSIGPFHHGNRRLQTMEKKKVRCLNSFLERVRLNLEDLVSTIKQLEGRIRGYYGEIIQLNSNDFVKMILLDVSFILEMFWKYDEPAWSRDLSPWLHISLMKDFILLENQIPFFIIEELFDIAFPFLQNSSSLIQLTFTFFVEFNVQKFDPIPNMKIKHFTDLLRIFQLPPPQRLKKDRNKLIEHLYSATQLHEAGVKFKVSSSKCLLELNFTNGVLEIPCICLADRTETVTRNIMAYEQCHCFEEPYITDYYFILDFLINTTRDVDLLCDKKIIVNYLGDSSAAMSMFNNLNKEISLFDLSSDYCCLSKELNEFYENPWHTWKATLRGEYFSSPWRTASTIAAVIFLVLTIIQTVCSIFQVVPKHK</sequence>
<dbReference type="Pfam" id="PF03140">
    <property type="entry name" value="DUF247"/>
    <property type="match status" value="1"/>
</dbReference>
<dbReference type="AlphaFoldDB" id="A0AAN7FFQ9"/>
<name>A0AAN7FFQ9_QUERU</name>
<keyword evidence="1" id="KW-1133">Transmembrane helix</keyword>
<organism evidence="2 3">
    <name type="scientific">Quercus rubra</name>
    <name type="common">Northern red oak</name>
    <name type="synonym">Quercus borealis</name>
    <dbReference type="NCBI Taxonomy" id="3512"/>
    <lineage>
        <taxon>Eukaryota</taxon>
        <taxon>Viridiplantae</taxon>
        <taxon>Streptophyta</taxon>
        <taxon>Embryophyta</taxon>
        <taxon>Tracheophyta</taxon>
        <taxon>Spermatophyta</taxon>
        <taxon>Magnoliopsida</taxon>
        <taxon>eudicotyledons</taxon>
        <taxon>Gunneridae</taxon>
        <taxon>Pentapetalae</taxon>
        <taxon>rosids</taxon>
        <taxon>fabids</taxon>
        <taxon>Fagales</taxon>
        <taxon>Fagaceae</taxon>
        <taxon>Quercus</taxon>
    </lineage>
</organism>
<keyword evidence="3" id="KW-1185">Reference proteome</keyword>
<keyword evidence="1" id="KW-0472">Membrane</keyword>
<evidence type="ECO:0000313" key="2">
    <source>
        <dbReference type="EMBL" id="KAK4590944.1"/>
    </source>
</evidence>
<dbReference type="Proteomes" id="UP001324115">
    <property type="component" value="Unassembled WGS sequence"/>
</dbReference>
<comment type="caution">
    <text evidence="2">The sequence shown here is derived from an EMBL/GenBank/DDBJ whole genome shotgun (WGS) entry which is preliminary data.</text>
</comment>
<reference evidence="2 3" key="1">
    <citation type="journal article" date="2023" name="G3 (Bethesda)">
        <title>A haplotype-resolved chromosome-scale genome for Quercus rubra L. provides insights into the genetics of adaptive traits for red oak species.</title>
        <authorList>
            <person name="Kapoor B."/>
            <person name="Jenkins J."/>
            <person name="Schmutz J."/>
            <person name="Zhebentyayeva T."/>
            <person name="Kuelheim C."/>
            <person name="Coggeshall M."/>
            <person name="Heim C."/>
            <person name="Lasky J.R."/>
            <person name="Leites L."/>
            <person name="Islam-Faridi N."/>
            <person name="Romero-Severson J."/>
            <person name="DeLeo V.L."/>
            <person name="Lucas S.M."/>
            <person name="Lazic D."/>
            <person name="Gailing O."/>
            <person name="Carlson J."/>
            <person name="Staton M."/>
        </authorList>
    </citation>
    <scope>NUCLEOTIDE SEQUENCE [LARGE SCALE GENOMIC DNA]</scope>
    <source>
        <strain evidence="2">Pseudo-F2</strain>
    </source>
</reference>
<gene>
    <name evidence="2" type="ORF">RGQ29_021228</name>
</gene>
<keyword evidence="1" id="KW-0812">Transmembrane</keyword>
<dbReference type="EMBL" id="JAXUIC010000005">
    <property type="protein sequence ID" value="KAK4590944.1"/>
    <property type="molecule type" value="Genomic_DNA"/>
</dbReference>
<dbReference type="PANTHER" id="PTHR31170:SF23">
    <property type="match status" value="1"/>
</dbReference>
<proteinExistence type="predicted"/>
<feature type="transmembrane region" description="Helical" evidence="1">
    <location>
        <begin position="378"/>
        <end position="399"/>
    </location>
</feature>
<accession>A0AAN7FFQ9</accession>
<dbReference type="PANTHER" id="PTHR31170">
    <property type="entry name" value="BNAC04G53230D PROTEIN"/>
    <property type="match status" value="1"/>
</dbReference>
<evidence type="ECO:0000256" key="1">
    <source>
        <dbReference type="SAM" id="Phobius"/>
    </source>
</evidence>
<evidence type="ECO:0000313" key="3">
    <source>
        <dbReference type="Proteomes" id="UP001324115"/>
    </source>
</evidence>
<protein>
    <submittedName>
        <fullName evidence="2">Uncharacterized protein</fullName>
    </submittedName>
</protein>